<sequence>MSGDWAWEEADKISKGPLTHGAVVRSERVLYASLGNVQNHVRRAHRNALAVIGFLAIPKADAANQDSPTFRRQLTHSTLLHILSSLEPHMRRPRVTLWLGEGPRNDCVFVQKPHRSRSHGGFKYLEVAQVQAFLNFEDELRPYPCALVRWFYVNKYIDHHPHELAF</sequence>
<organism evidence="1 2">
    <name type="scientific">Pluteus cervinus</name>
    <dbReference type="NCBI Taxonomy" id="181527"/>
    <lineage>
        <taxon>Eukaryota</taxon>
        <taxon>Fungi</taxon>
        <taxon>Dikarya</taxon>
        <taxon>Basidiomycota</taxon>
        <taxon>Agaricomycotina</taxon>
        <taxon>Agaricomycetes</taxon>
        <taxon>Agaricomycetidae</taxon>
        <taxon>Agaricales</taxon>
        <taxon>Pluteineae</taxon>
        <taxon>Pluteaceae</taxon>
        <taxon>Pluteus</taxon>
    </lineage>
</organism>
<protein>
    <submittedName>
        <fullName evidence="1">Uncharacterized protein</fullName>
    </submittedName>
</protein>
<accession>A0ACD3A6K8</accession>
<dbReference type="EMBL" id="ML208686">
    <property type="protein sequence ID" value="TFK61181.1"/>
    <property type="molecule type" value="Genomic_DNA"/>
</dbReference>
<reference evidence="1 2" key="1">
    <citation type="journal article" date="2019" name="Nat. Ecol. Evol.">
        <title>Megaphylogeny resolves global patterns of mushroom evolution.</title>
        <authorList>
            <person name="Varga T."/>
            <person name="Krizsan K."/>
            <person name="Foldi C."/>
            <person name="Dima B."/>
            <person name="Sanchez-Garcia M."/>
            <person name="Sanchez-Ramirez S."/>
            <person name="Szollosi G.J."/>
            <person name="Szarkandi J.G."/>
            <person name="Papp V."/>
            <person name="Albert L."/>
            <person name="Andreopoulos W."/>
            <person name="Angelini C."/>
            <person name="Antonin V."/>
            <person name="Barry K.W."/>
            <person name="Bougher N.L."/>
            <person name="Buchanan P."/>
            <person name="Buyck B."/>
            <person name="Bense V."/>
            <person name="Catcheside P."/>
            <person name="Chovatia M."/>
            <person name="Cooper J."/>
            <person name="Damon W."/>
            <person name="Desjardin D."/>
            <person name="Finy P."/>
            <person name="Geml J."/>
            <person name="Haridas S."/>
            <person name="Hughes K."/>
            <person name="Justo A."/>
            <person name="Karasinski D."/>
            <person name="Kautmanova I."/>
            <person name="Kiss B."/>
            <person name="Kocsube S."/>
            <person name="Kotiranta H."/>
            <person name="LaButti K.M."/>
            <person name="Lechner B.E."/>
            <person name="Liimatainen K."/>
            <person name="Lipzen A."/>
            <person name="Lukacs Z."/>
            <person name="Mihaltcheva S."/>
            <person name="Morgado L.N."/>
            <person name="Niskanen T."/>
            <person name="Noordeloos M.E."/>
            <person name="Ohm R.A."/>
            <person name="Ortiz-Santana B."/>
            <person name="Ovrebo C."/>
            <person name="Racz N."/>
            <person name="Riley R."/>
            <person name="Savchenko A."/>
            <person name="Shiryaev A."/>
            <person name="Soop K."/>
            <person name="Spirin V."/>
            <person name="Szebenyi C."/>
            <person name="Tomsovsky M."/>
            <person name="Tulloss R.E."/>
            <person name="Uehling J."/>
            <person name="Grigoriev I.V."/>
            <person name="Vagvolgyi C."/>
            <person name="Papp T."/>
            <person name="Martin F.M."/>
            <person name="Miettinen O."/>
            <person name="Hibbett D.S."/>
            <person name="Nagy L.G."/>
        </authorList>
    </citation>
    <scope>NUCLEOTIDE SEQUENCE [LARGE SCALE GENOMIC DNA]</scope>
    <source>
        <strain evidence="1 2">NL-1719</strain>
    </source>
</reference>
<evidence type="ECO:0000313" key="2">
    <source>
        <dbReference type="Proteomes" id="UP000308600"/>
    </source>
</evidence>
<keyword evidence="2" id="KW-1185">Reference proteome</keyword>
<evidence type="ECO:0000313" key="1">
    <source>
        <dbReference type="EMBL" id="TFK61181.1"/>
    </source>
</evidence>
<name>A0ACD3A6K8_9AGAR</name>
<gene>
    <name evidence="1" type="ORF">BDN72DRAFT_904324</name>
</gene>
<proteinExistence type="predicted"/>
<dbReference type="Proteomes" id="UP000308600">
    <property type="component" value="Unassembled WGS sequence"/>
</dbReference>